<gene>
    <name evidence="1" type="ORF">K441DRAFT_314001</name>
</gene>
<name>A0ACC8EPY3_9PEZI</name>
<accession>A0ACC8EPY3</accession>
<protein>
    <submittedName>
        <fullName evidence="1">Uncharacterized protein</fullName>
    </submittedName>
</protein>
<dbReference type="Proteomes" id="UP000250078">
    <property type="component" value="Unassembled WGS sequence"/>
</dbReference>
<evidence type="ECO:0000313" key="2">
    <source>
        <dbReference type="Proteomes" id="UP000250078"/>
    </source>
</evidence>
<evidence type="ECO:0000313" key="1">
    <source>
        <dbReference type="EMBL" id="OCK88463.1"/>
    </source>
</evidence>
<dbReference type="EMBL" id="KV748243">
    <property type="protein sequence ID" value="OCK88463.1"/>
    <property type="molecule type" value="Genomic_DNA"/>
</dbReference>
<organism evidence="1 2">
    <name type="scientific">Cenococcum geophilum 1.58</name>
    <dbReference type="NCBI Taxonomy" id="794803"/>
    <lineage>
        <taxon>Eukaryota</taxon>
        <taxon>Fungi</taxon>
        <taxon>Dikarya</taxon>
        <taxon>Ascomycota</taxon>
        <taxon>Pezizomycotina</taxon>
        <taxon>Dothideomycetes</taxon>
        <taxon>Pleosporomycetidae</taxon>
        <taxon>Gloniales</taxon>
        <taxon>Gloniaceae</taxon>
        <taxon>Cenococcum</taxon>
    </lineage>
</organism>
<proteinExistence type="predicted"/>
<keyword evidence="2" id="KW-1185">Reference proteome</keyword>
<reference evidence="1 2" key="1">
    <citation type="journal article" date="2016" name="Nat. Commun.">
        <title>Ectomycorrhizal ecology is imprinted in the genome of the dominant symbiotic fungus Cenococcum geophilum.</title>
        <authorList>
            <consortium name="DOE Joint Genome Institute"/>
            <person name="Peter M."/>
            <person name="Kohler A."/>
            <person name="Ohm R.A."/>
            <person name="Kuo A."/>
            <person name="Krutzmann J."/>
            <person name="Morin E."/>
            <person name="Arend M."/>
            <person name="Barry K.W."/>
            <person name="Binder M."/>
            <person name="Choi C."/>
            <person name="Clum A."/>
            <person name="Copeland A."/>
            <person name="Grisel N."/>
            <person name="Haridas S."/>
            <person name="Kipfer T."/>
            <person name="LaButti K."/>
            <person name="Lindquist E."/>
            <person name="Lipzen A."/>
            <person name="Maire R."/>
            <person name="Meier B."/>
            <person name="Mihaltcheva S."/>
            <person name="Molinier V."/>
            <person name="Murat C."/>
            <person name="Poggeler S."/>
            <person name="Quandt C.A."/>
            <person name="Sperisen C."/>
            <person name="Tritt A."/>
            <person name="Tisserant E."/>
            <person name="Crous P.W."/>
            <person name="Henrissat B."/>
            <person name="Nehls U."/>
            <person name="Egli S."/>
            <person name="Spatafora J.W."/>
            <person name="Grigoriev I.V."/>
            <person name="Martin F.M."/>
        </authorList>
    </citation>
    <scope>NUCLEOTIDE SEQUENCE [LARGE SCALE GENOMIC DNA]</scope>
    <source>
        <strain evidence="1 2">1.58</strain>
    </source>
</reference>
<sequence length="105" mass="11700">MPSWLQWGNGVFFLSYGRFKSQHATRAEISSTIVFVGYSFFFFGVATTVLRDLHASLFSSELANEVGLVLLCPSANYSGFSNFCAGRFSVIGLNYSGWLHQGIRR</sequence>